<dbReference type="GO" id="GO:0006508">
    <property type="term" value="P:proteolysis"/>
    <property type="evidence" value="ECO:0007669"/>
    <property type="project" value="UniProtKB-KW"/>
</dbReference>
<comment type="similarity">
    <text evidence="2">Belongs to the peptidase S1 family. CLIP subfamily.</text>
</comment>
<evidence type="ECO:0000256" key="3">
    <source>
        <dbReference type="SAM" id="Phobius"/>
    </source>
</evidence>
<keyword evidence="5" id="KW-0378">Hydrolase</keyword>
<keyword evidence="3" id="KW-0812">Transmembrane</keyword>
<evidence type="ECO:0000256" key="2">
    <source>
        <dbReference type="ARBA" id="ARBA00024195"/>
    </source>
</evidence>
<dbReference type="SMART" id="SM00020">
    <property type="entry name" value="Tryp_SPc"/>
    <property type="match status" value="1"/>
</dbReference>
<keyword evidence="3" id="KW-0472">Membrane</keyword>
<feature type="non-terminal residue" evidence="5">
    <location>
        <position position="331"/>
    </location>
</feature>
<feature type="domain" description="Peptidase S1" evidence="4">
    <location>
        <begin position="57"/>
        <end position="329"/>
    </location>
</feature>
<dbReference type="Pfam" id="PF00089">
    <property type="entry name" value="Trypsin"/>
    <property type="match status" value="1"/>
</dbReference>
<dbReference type="InterPro" id="IPR001254">
    <property type="entry name" value="Trypsin_dom"/>
</dbReference>
<sequence length="331" mass="36941">MSIMNYIDRNSVSKSTVSLLFIFILNFVVVTGFRISDSDIENLKFQRKRERTSGARIENGVEVAEGEFPFIVSVIRNNSKARNVSESQGFGTLLTLAHVLTTCVNLIVENGRVKIDVNRLAKPRDVRVVAGSVDRRNTAERITVYGKQLKVHPLCARTQISLVYDFGLILLETAFELKKGRIEPLRFPDYSCLTLVNRLVNEFAECVITGWGSDQGTEGHQTLEKLPVYLATYESCRKMIVKATEKSRHGPDEFVDLVQVCATGIRGHQTFCGVDAGGPLICRDQDKDVMVGLISYIPGAGNDCSRQLWQPIVFARVDVVQDFIGEFVNST</sequence>
<dbReference type="PANTHER" id="PTHR24256">
    <property type="entry name" value="TRYPTASE-RELATED"/>
    <property type="match status" value="1"/>
</dbReference>
<dbReference type="PROSITE" id="PS50240">
    <property type="entry name" value="TRYPSIN_DOM"/>
    <property type="match status" value="1"/>
</dbReference>
<dbReference type="AlphaFoldDB" id="A0A0A9WLW9"/>
<dbReference type="InterPro" id="IPR051487">
    <property type="entry name" value="Ser/Thr_Proteases_Immune/Dev"/>
</dbReference>
<dbReference type="EMBL" id="GBHO01037749">
    <property type="protein sequence ID" value="JAG05855.1"/>
    <property type="molecule type" value="Transcribed_RNA"/>
</dbReference>
<accession>A0A0A9WLW9</accession>
<reference evidence="5" key="1">
    <citation type="journal article" date="2014" name="PLoS ONE">
        <title>Transcriptome-Based Identification of ABC Transporters in the Western Tarnished Plant Bug Lygus hesperus.</title>
        <authorList>
            <person name="Hull J.J."/>
            <person name="Chaney K."/>
            <person name="Geib S.M."/>
            <person name="Fabrick J.A."/>
            <person name="Brent C.S."/>
            <person name="Walsh D."/>
            <person name="Lavine L.C."/>
        </authorList>
    </citation>
    <scope>NUCLEOTIDE SEQUENCE</scope>
</reference>
<dbReference type="SUPFAM" id="SSF50494">
    <property type="entry name" value="Trypsin-like serine proteases"/>
    <property type="match status" value="1"/>
</dbReference>
<dbReference type="InterPro" id="IPR009003">
    <property type="entry name" value="Peptidase_S1_PA"/>
</dbReference>
<reference evidence="5" key="2">
    <citation type="submission" date="2014-07" db="EMBL/GenBank/DDBJ databases">
        <authorList>
            <person name="Hull J."/>
        </authorList>
    </citation>
    <scope>NUCLEOTIDE SEQUENCE</scope>
</reference>
<evidence type="ECO:0000313" key="5">
    <source>
        <dbReference type="EMBL" id="JAG05855.1"/>
    </source>
</evidence>
<dbReference type="Gene3D" id="2.40.10.10">
    <property type="entry name" value="Trypsin-like serine proteases"/>
    <property type="match status" value="1"/>
</dbReference>
<dbReference type="InterPro" id="IPR043504">
    <property type="entry name" value="Peptidase_S1_PA_chymotrypsin"/>
</dbReference>
<keyword evidence="1" id="KW-1015">Disulfide bond</keyword>
<gene>
    <name evidence="5" type="primary">Prss22_1</name>
    <name evidence="5" type="ORF">CM83_6976</name>
</gene>
<feature type="transmembrane region" description="Helical" evidence="3">
    <location>
        <begin position="12"/>
        <end position="33"/>
    </location>
</feature>
<dbReference type="GO" id="GO:0004252">
    <property type="term" value="F:serine-type endopeptidase activity"/>
    <property type="evidence" value="ECO:0007669"/>
    <property type="project" value="InterPro"/>
</dbReference>
<proteinExistence type="inferred from homology"/>
<keyword evidence="5" id="KW-0645">Protease</keyword>
<evidence type="ECO:0000259" key="4">
    <source>
        <dbReference type="PROSITE" id="PS50240"/>
    </source>
</evidence>
<organism evidence="5">
    <name type="scientific">Lygus hesperus</name>
    <name type="common">Western plant bug</name>
    <dbReference type="NCBI Taxonomy" id="30085"/>
    <lineage>
        <taxon>Eukaryota</taxon>
        <taxon>Metazoa</taxon>
        <taxon>Ecdysozoa</taxon>
        <taxon>Arthropoda</taxon>
        <taxon>Hexapoda</taxon>
        <taxon>Insecta</taxon>
        <taxon>Pterygota</taxon>
        <taxon>Neoptera</taxon>
        <taxon>Paraneoptera</taxon>
        <taxon>Hemiptera</taxon>
        <taxon>Heteroptera</taxon>
        <taxon>Panheteroptera</taxon>
        <taxon>Cimicomorpha</taxon>
        <taxon>Miridae</taxon>
        <taxon>Mirini</taxon>
        <taxon>Lygus</taxon>
    </lineage>
</organism>
<name>A0A0A9WLW9_LYGHE</name>
<protein>
    <submittedName>
        <fullName evidence="5">Brain-specific serine protease 4</fullName>
    </submittedName>
</protein>
<evidence type="ECO:0000256" key="1">
    <source>
        <dbReference type="ARBA" id="ARBA00023157"/>
    </source>
</evidence>
<keyword evidence="3" id="KW-1133">Transmembrane helix</keyword>